<name>A0A923S7X7_9BURK</name>
<dbReference type="Proteomes" id="UP000596827">
    <property type="component" value="Unassembled WGS sequence"/>
</dbReference>
<feature type="region of interest" description="Disordered" evidence="1">
    <location>
        <begin position="121"/>
        <end position="160"/>
    </location>
</feature>
<accession>A0A923S7X7</accession>
<evidence type="ECO:0000313" key="3">
    <source>
        <dbReference type="Proteomes" id="UP000596827"/>
    </source>
</evidence>
<protein>
    <submittedName>
        <fullName evidence="2">Uncharacterized protein</fullName>
    </submittedName>
</protein>
<dbReference type="EMBL" id="JACORU010000011">
    <property type="protein sequence ID" value="MBC5767542.1"/>
    <property type="molecule type" value="Genomic_DNA"/>
</dbReference>
<keyword evidence="3" id="KW-1185">Reference proteome</keyword>
<reference evidence="2" key="1">
    <citation type="submission" date="2020-08" db="EMBL/GenBank/DDBJ databases">
        <title>Ramlibacter sp. GTP1 16S ribosomal RNA gene genome sequencing and assembly.</title>
        <authorList>
            <person name="Kang M."/>
        </authorList>
    </citation>
    <scope>NUCLEOTIDE SEQUENCE</scope>
    <source>
        <strain evidence="2">GTP1</strain>
    </source>
</reference>
<sequence>MLTEMISLIARNGIWRAAGHTELPLLSREANPVSNQLLVVAGGLALALSRCAAEDHAKLYPRAAQLYTLLRRELKIHGRTSASSSLILEAFHETSEILDPNTRRAFQKCLEARSQFDRAKALQREPVRSPEGAYTSFVPMSEDAPTSAPHSSVKRSTASS</sequence>
<dbReference type="AlphaFoldDB" id="A0A923S7X7"/>
<feature type="compositionally biased region" description="Polar residues" evidence="1">
    <location>
        <begin position="148"/>
        <end position="160"/>
    </location>
</feature>
<organism evidence="2 3">
    <name type="scientific">Ramlibacter albus</name>
    <dbReference type="NCBI Taxonomy" id="2079448"/>
    <lineage>
        <taxon>Bacteria</taxon>
        <taxon>Pseudomonadati</taxon>
        <taxon>Pseudomonadota</taxon>
        <taxon>Betaproteobacteria</taxon>
        <taxon>Burkholderiales</taxon>
        <taxon>Comamonadaceae</taxon>
        <taxon>Ramlibacter</taxon>
    </lineage>
</organism>
<evidence type="ECO:0000313" key="2">
    <source>
        <dbReference type="EMBL" id="MBC5767542.1"/>
    </source>
</evidence>
<proteinExistence type="predicted"/>
<comment type="caution">
    <text evidence="2">The sequence shown here is derived from an EMBL/GenBank/DDBJ whole genome shotgun (WGS) entry which is preliminary data.</text>
</comment>
<dbReference type="RefSeq" id="WP_187084028.1">
    <property type="nucleotide sequence ID" value="NZ_JACORU010000011.1"/>
</dbReference>
<gene>
    <name evidence="2" type="ORF">H8R02_23965</name>
</gene>
<evidence type="ECO:0000256" key="1">
    <source>
        <dbReference type="SAM" id="MobiDB-lite"/>
    </source>
</evidence>